<dbReference type="PRINTS" id="PR00869">
    <property type="entry name" value="DNAPOLX"/>
</dbReference>
<dbReference type="GO" id="GO:0006260">
    <property type="term" value="P:DNA replication"/>
    <property type="evidence" value="ECO:0007669"/>
    <property type="project" value="UniProtKB-KW"/>
</dbReference>
<dbReference type="SUPFAM" id="SSF50249">
    <property type="entry name" value="Nucleic acid-binding proteins"/>
    <property type="match status" value="1"/>
</dbReference>
<feature type="compositionally biased region" description="Pro residues" evidence="28">
    <location>
        <begin position="428"/>
        <end position="439"/>
    </location>
</feature>
<evidence type="ECO:0000256" key="7">
    <source>
        <dbReference type="ARBA" id="ARBA00022481"/>
    </source>
</evidence>
<dbReference type="Pfam" id="PF01653">
    <property type="entry name" value="DNA_ligase_aden"/>
    <property type="match status" value="1"/>
</dbReference>
<evidence type="ECO:0000256" key="16">
    <source>
        <dbReference type="ARBA" id="ARBA00022932"/>
    </source>
</evidence>
<evidence type="ECO:0000256" key="5">
    <source>
        <dbReference type="ARBA" id="ARBA00012722"/>
    </source>
</evidence>
<organism evidence="32">
    <name type="scientific">viral metagenome</name>
    <dbReference type="NCBI Taxonomy" id="1070528"/>
    <lineage>
        <taxon>unclassified sequences</taxon>
        <taxon>metagenomes</taxon>
        <taxon>organismal metagenomes</taxon>
    </lineage>
</organism>
<evidence type="ECO:0000256" key="10">
    <source>
        <dbReference type="ARBA" id="ARBA00022679"/>
    </source>
</evidence>
<evidence type="ECO:0000256" key="9">
    <source>
        <dbReference type="ARBA" id="ARBA00022634"/>
    </source>
</evidence>
<proteinExistence type="predicted"/>
<comment type="catalytic activity">
    <reaction evidence="21">
        <text>NAD(+) + (deoxyribonucleotide)n-3'-hydroxyl + 5'-phospho-(deoxyribonucleotide)m = (deoxyribonucleotide)n+m + AMP + beta-nicotinamide D-nucleotide.</text>
        <dbReference type="EC" id="6.5.1.2"/>
    </reaction>
</comment>
<dbReference type="CDD" id="cd00141">
    <property type="entry name" value="NT_POLXc"/>
    <property type="match status" value="1"/>
</dbReference>
<dbReference type="Pfam" id="PF14520">
    <property type="entry name" value="HHH_5"/>
    <property type="match status" value="1"/>
</dbReference>
<keyword evidence="11" id="KW-0548">Nucleotidyltransferase</keyword>
<dbReference type="GO" id="GO:0003911">
    <property type="term" value="F:DNA ligase (NAD+) activity"/>
    <property type="evidence" value="ECO:0007669"/>
    <property type="project" value="UniProtKB-EC"/>
</dbReference>
<dbReference type="InterPro" id="IPR003583">
    <property type="entry name" value="Hlx-hairpin-Hlx_DNA-bd_motif"/>
</dbReference>
<evidence type="ECO:0000256" key="25">
    <source>
        <dbReference type="ARBA" id="ARBA00044678"/>
    </source>
</evidence>
<keyword evidence="10" id="KW-0808">Transferase</keyword>
<feature type="region of interest" description="Disordered" evidence="28">
    <location>
        <begin position="411"/>
        <end position="440"/>
    </location>
</feature>
<dbReference type="SUPFAM" id="SSF47802">
    <property type="entry name" value="DNA polymerase beta, N-terminal domain-like"/>
    <property type="match status" value="1"/>
</dbReference>
<name>A0A6C0EKQ7_9ZZZZ</name>
<evidence type="ECO:0000256" key="2">
    <source>
        <dbReference type="ARBA" id="ARBA00004496"/>
    </source>
</evidence>
<keyword evidence="18" id="KW-0915">Sodium</keyword>
<dbReference type="InterPro" id="IPR036420">
    <property type="entry name" value="BRCT_dom_sf"/>
</dbReference>
<keyword evidence="12" id="KW-0235">DNA replication</keyword>
<evidence type="ECO:0000256" key="14">
    <source>
        <dbReference type="ARBA" id="ARBA00022842"/>
    </source>
</evidence>
<keyword evidence="9" id="KW-0237">DNA synthesis</keyword>
<dbReference type="Gene3D" id="2.40.50.140">
    <property type="entry name" value="Nucleic acid-binding proteins"/>
    <property type="match status" value="1"/>
</dbReference>
<dbReference type="InterPro" id="IPR037160">
    <property type="entry name" value="DNA_Pol_thumb_sf"/>
</dbReference>
<dbReference type="GO" id="GO:0006303">
    <property type="term" value="P:double-strand break repair via nonhomologous end joining"/>
    <property type="evidence" value="ECO:0007669"/>
    <property type="project" value="TreeGrafter"/>
</dbReference>
<keyword evidence="19" id="KW-0234">DNA repair</keyword>
<comment type="subcellular location">
    <subcellularLocation>
        <location evidence="2">Cytoplasm</location>
    </subcellularLocation>
</comment>
<dbReference type="Gene3D" id="1.10.150.110">
    <property type="entry name" value="DNA polymerase beta, N-terminal domain-like"/>
    <property type="match status" value="1"/>
</dbReference>
<dbReference type="EC" id="2.7.7.7" evidence="3"/>
<sequence>MGPPHKYTRKTRAFSVWEVQSPMEASPMVSKRRPRRRTQKKKIEIFPVSVPKPAPTVLTPKPTVPIPASTKTMTSKKTQYLQWMDDLAYLMRRRKDPMRARAYLQAKETIEALPDAAVTGPEALKGRPGIGPAIYEKLVTLTATGTLPLLEEGADDLRTKRAMEVFTQIYGVGEKKAEELVAQKGVTTLEELTARQYELLNDKQQIGLRYYRDILERIPRDEIDAYYRVFRAAASTACKDVALEIVGSYRRGAGDSGDIDVILTATDPAHFKTFIDTMKAQKIIEEVLSCGNSKCLVIGRLSPAHKARRVDFLYTPPQEYPFAVLYFTGSKGFNTTMREHALSRSYTLNEHGLSVMEGRKKGAMVSETFADEAAIFAFLGLAYKTPAERTGGDAVVPAAAAATATATAAAEAPAPVTKKRVTRKKAPAPSPTVPAPTAPAPTNNLIVSLVQSSPAPAPSPTVVPAPVAMDHIHQFQRDGTRALAPLSEPQLAAMIEAANHAFHTVGAPVMTDAEYDILTRYTEERFPTSQALQAVGAVPVAKNKVRLPYEMASMDKIKPDTAALVQWKAKYRGPYVLSSKLDGVSGMYTVDEAGAARLYTRGDGKVGQDITYLIPYLRLPKGTPSFATGIAMRGEFVFKKAVFATKYASTYANARNLVAGLVNGKTVDDRIRDLDFVVYEVIQPANLTPSQQMSWIRDHGFLTVTNRTVPPDQLTNDYLSDVLRDARSNDVYDIDGIIVSDDRVYPRTSGNPDHSFAFKMVLSDQAAETHVVNVEWAASKDGFLKPTVHVEPVTVGGVTIRKATGFNAEFIEKHRLGVGAIVRIIRSGDVIPYIQAVVAPATQAQMPTVPYVWNKTHVDILLEHADDDPAVRKKRIVAFFRTLDVDGLREGNVQKLLQAGYDTICKIVKMSAADMLKVEGFQQKTADKLVTGIRQAVARAPLPALMVASGKMGRGLGEKKLETVFEAYPTWWESEERNVDRLAAIKGMSRTAAEELVAHLPAFTAFLEECGITALDRTTVPVAPTMQPLPAATAATAATAPPAPTTIGPEGAAALAGKTLVMTGIRSKELETALKPLGVKFGAAVSKNTFAVITGTKPEDGAKLTGKMKDAQTHGIPIYSLAEFQTKYQINV</sequence>
<dbReference type="Gene3D" id="3.40.50.10190">
    <property type="entry name" value="BRCT domain"/>
    <property type="match status" value="1"/>
</dbReference>
<dbReference type="PANTHER" id="PTHR11276:SF28">
    <property type="entry name" value="DNA POLYMERASE LAMBDA"/>
    <property type="match status" value="1"/>
</dbReference>
<evidence type="ECO:0000256" key="12">
    <source>
        <dbReference type="ARBA" id="ARBA00022705"/>
    </source>
</evidence>
<dbReference type="PRINTS" id="PR00870">
    <property type="entry name" value="DNAPOLXBETA"/>
</dbReference>
<dbReference type="InterPro" id="IPR029398">
    <property type="entry name" value="PolB_thumb"/>
</dbReference>
<keyword evidence="7" id="KW-0488">Methylation</keyword>
<evidence type="ECO:0000256" key="27">
    <source>
        <dbReference type="ARBA" id="ARBA00049244"/>
    </source>
</evidence>
<feature type="domain" description="Helix-hairpin-helix DNA-binding motif class 1" evidence="29">
    <location>
        <begin position="980"/>
        <end position="999"/>
    </location>
</feature>
<feature type="domain" description="Helix-hairpin-helix DNA-binding motif class 1" evidence="29">
    <location>
        <begin position="122"/>
        <end position="141"/>
    </location>
</feature>
<feature type="compositionally biased region" description="Basic residues" evidence="28">
    <location>
        <begin position="417"/>
        <end position="426"/>
    </location>
</feature>
<dbReference type="InterPro" id="IPR004150">
    <property type="entry name" value="NAD_DNA_ligase_OB"/>
</dbReference>
<keyword evidence="15" id="KW-0832">Ubl conjugation</keyword>
<dbReference type="SUPFAM" id="SSF81301">
    <property type="entry name" value="Nucleotidyltransferase"/>
    <property type="match status" value="1"/>
</dbReference>
<dbReference type="SMART" id="SM00532">
    <property type="entry name" value="LIGANc"/>
    <property type="match status" value="1"/>
</dbReference>
<protein>
    <recommendedName>
        <fullName evidence="6">DNA polymerase beta</fullName>
        <ecNumber evidence="3">2.7.7.7</ecNumber>
        <ecNumber evidence="4">4.2.99.18</ecNumber>
        <ecNumber evidence="5">6.5.1.2</ecNumber>
    </recommendedName>
    <alternativeName>
        <fullName evidence="22">5'-deoxyribose-phosphate lyase</fullName>
    </alternativeName>
    <alternativeName>
        <fullName evidence="23">AP lyase</fullName>
    </alternativeName>
</protein>
<feature type="domain" description="Helix-hairpin-helix DNA-binding motif class 1" evidence="29">
    <location>
        <begin position="913"/>
        <end position="932"/>
    </location>
</feature>
<comment type="function">
    <text evidence="26">Repair polymerase that plays a key role in base-excision repair. During this process, the damaged base is excised by specific DNA glycosylases, the DNA backbone is nicked at the abasic site by an apurinic/apyrimidic (AP) endonuclease, and POLB removes 5'-deoxyribose-phosphate from the preincised AP site acting as a 5'-deoxyribose-phosphate lyase (5'-dRP lyase); through its DNA polymerase activity, it adds one nucleotide to the 3' end of the arising single-nucleotide gap. Conducts 'gap-filling' DNA synthesis in a stepwise distributive fashion rather than in a processive fashion as for other DNA polymerases. It is also able to cleave sugar-phosphate bonds 3' to an intact AP site, acting as an AP lyase.</text>
</comment>
<dbReference type="InterPro" id="IPR012340">
    <property type="entry name" value="NA-bd_OB-fold"/>
</dbReference>
<evidence type="ECO:0000256" key="17">
    <source>
        <dbReference type="ARBA" id="ARBA00023027"/>
    </source>
</evidence>
<evidence type="ECO:0000256" key="13">
    <source>
        <dbReference type="ARBA" id="ARBA00022763"/>
    </source>
</evidence>
<dbReference type="Pfam" id="PF03120">
    <property type="entry name" value="OB_DNA_ligase"/>
    <property type="match status" value="1"/>
</dbReference>
<dbReference type="InterPro" id="IPR010996">
    <property type="entry name" value="HHH_MUS81"/>
</dbReference>
<evidence type="ECO:0000256" key="1">
    <source>
        <dbReference type="ARBA" id="ARBA00001946"/>
    </source>
</evidence>
<evidence type="ECO:0000256" key="18">
    <source>
        <dbReference type="ARBA" id="ARBA00023053"/>
    </source>
</evidence>
<evidence type="ECO:0000256" key="28">
    <source>
        <dbReference type="SAM" id="MobiDB-lite"/>
    </source>
</evidence>
<evidence type="ECO:0000256" key="23">
    <source>
        <dbReference type="ARBA" id="ARBA00035726"/>
    </source>
</evidence>
<keyword evidence="17" id="KW-0520">NAD</keyword>
<evidence type="ECO:0000256" key="11">
    <source>
        <dbReference type="ARBA" id="ARBA00022695"/>
    </source>
</evidence>
<dbReference type="InterPro" id="IPR028207">
    <property type="entry name" value="DNA_pol_B_palm_palm"/>
</dbReference>
<evidence type="ECO:0000259" key="31">
    <source>
        <dbReference type="SMART" id="SM00532"/>
    </source>
</evidence>
<dbReference type="InterPro" id="IPR002008">
    <property type="entry name" value="DNA_pol_X_beta-like"/>
</dbReference>
<keyword evidence="13" id="KW-0227">DNA damage</keyword>
<evidence type="ECO:0000259" key="30">
    <source>
        <dbReference type="SMART" id="SM00483"/>
    </source>
</evidence>
<dbReference type="Gene3D" id="3.30.470.30">
    <property type="entry name" value="DNA ligase/mRNA capping enzyme"/>
    <property type="match status" value="1"/>
</dbReference>
<dbReference type="EC" id="4.2.99.18" evidence="4"/>
<dbReference type="AlphaFoldDB" id="A0A6C0EKQ7"/>
<dbReference type="PANTHER" id="PTHR11276">
    <property type="entry name" value="DNA POLYMERASE TYPE-X FAMILY MEMBER"/>
    <property type="match status" value="1"/>
</dbReference>
<accession>A0A6C0EKQ7</accession>
<dbReference type="SMART" id="SM00278">
    <property type="entry name" value="HhH1"/>
    <property type="match status" value="4"/>
</dbReference>
<dbReference type="SUPFAM" id="SSF81585">
    <property type="entry name" value="PsbU/PolX domain-like"/>
    <property type="match status" value="1"/>
</dbReference>
<keyword evidence="8" id="KW-0436">Ligase</keyword>
<keyword evidence="16" id="KW-0239">DNA-directed DNA polymerase</keyword>
<dbReference type="InterPro" id="IPR022312">
    <property type="entry name" value="DNA_pol_X"/>
</dbReference>
<dbReference type="Pfam" id="PF10391">
    <property type="entry name" value="DNA_pol_lambd_f"/>
    <property type="match status" value="1"/>
</dbReference>
<comment type="cofactor">
    <cofactor evidence="1">
        <name>Mg(2+)</name>
        <dbReference type="ChEBI" id="CHEBI:18420"/>
    </cofactor>
</comment>
<reference evidence="32" key="1">
    <citation type="journal article" date="2020" name="Nature">
        <title>Giant virus diversity and host interactions through global metagenomics.</title>
        <authorList>
            <person name="Schulz F."/>
            <person name="Roux S."/>
            <person name="Paez-Espino D."/>
            <person name="Jungbluth S."/>
            <person name="Walsh D.A."/>
            <person name="Denef V.J."/>
            <person name="McMahon K.D."/>
            <person name="Konstantinidis K.T."/>
            <person name="Eloe-Fadrosh E.A."/>
            <person name="Kyrpides N.C."/>
            <person name="Woyke T."/>
        </authorList>
    </citation>
    <scope>NUCLEOTIDE SEQUENCE</scope>
    <source>
        <strain evidence="32">GVMAG-M-3300009068-24</strain>
    </source>
</reference>
<evidence type="ECO:0000256" key="15">
    <source>
        <dbReference type="ARBA" id="ARBA00022843"/>
    </source>
</evidence>
<dbReference type="SUPFAM" id="SSF56091">
    <property type="entry name" value="DNA ligase/mRNA capping enzyme, catalytic domain"/>
    <property type="match status" value="1"/>
</dbReference>
<dbReference type="Gene3D" id="3.30.210.10">
    <property type="entry name" value="DNA polymerase, thumb domain"/>
    <property type="match status" value="1"/>
</dbReference>
<comment type="catalytic activity">
    <reaction evidence="27">
        <text>DNA(n) + a 2'-deoxyribonucleoside 5'-triphosphate = DNA(n+1) + diphosphate</text>
        <dbReference type="Rhea" id="RHEA:22508"/>
        <dbReference type="Rhea" id="RHEA-COMP:17339"/>
        <dbReference type="Rhea" id="RHEA-COMP:17340"/>
        <dbReference type="ChEBI" id="CHEBI:33019"/>
        <dbReference type="ChEBI" id="CHEBI:61560"/>
        <dbReference type="ChEBI" id="CHEBI:173112"/>
        <dbReference type="EC" id="2.7.7.7"/>
    </reaction>
</comment>
<dbReference type="GO" id="GO:0005634">
    <property type="term" value="C:nucleus"/>
    <property type="evidence" value="ECO:0007669"/>
    <property type="project" value="TreeGrafter"/>
</dbReference>
<feature type="domain" description="DNA-directed DNA polymerase X" evidence="30">
    <location>
        <begin position="74"/>
        <end position="390"/>
    </location>
</feature>
<keyword evidence="14" id="KW-0460">Magnesium</keyword>
<dbReference type="InterPro" id="IPR013840">
    <property type="entry name" value="DNAligase_N"/>
</dbReference>
<comment type="catalytic activity">
    <reaction evidence="25">
        <text>a 5'-end 2'-deoxyribose-2'-deoxyribonucleotide-DNA = (2E,4S)-4-hydroxypenten-2-al-5-phosphate + a 5'-end 5'-phospho-2'-deoxyribonucleoside-DNA + H(+)</text>
        <dbReference type="Rhea" id="RHEA:76255"/>
        <dbReference type="Rhea" id="RHEA-COMP:13180"/>
        <dbReference type="Rhea" id="RHEA-COMP:18657"/>
        <dbReference type="ChEBI" id="CHEBI:15378"/>
        <dbReference type="ChEBI" id="CHEBI:136412"/>
        <dbReference type="ChEBI" id="CHEBI:195194"/>
        <dbReference type="ChEBI" id="CHEBI:195195"/>
    </reaction>
</comment>
<dbReference type="GO" id="GO:0005737">
    <property type="term" value="C:cytoplasm"/>
    <property type="evidence" value="ECO:0007669"/>
    <property type="project" value="UniProtKB-SubCell"/>
</dbReference>
<evidence type="ECO:0000313" key="32">
    <source>
        <dbReference type="EMBL" id="QHT29764.1"/>
    </source>
</evidence>
<evidence type="ECO:0000256" key="6">
    <source>
        <dbReference type="ARBA" id="ARBA00020020"/>
    </source>
</evidence>
<feature type="domain" description="Helix-hairpin-helix DNA-binding motif class 1" evidence="29">
    <location>
        <begin position="164"/>
        <end position="183"/>
    </location>
</feature>
<dbReference type="EMBL" id="MN738882">
    <property type="protein sequence ID" value="QHT29764.1"/>
    <property type="molecule type" value="Genomic_DNA"/>
</dbReference>
<feature type="domain" description="NAD-dependent DNA ligase N-terminal" evidence="31">
    <location>
        <begin position="481"/>
        <end position="884"/>
    </location>
</feature>
<dbReference type="Pfam" id="PF14791">
    <property type="entry name" value="DNA_pol_B_thumb"/>
    <property type="match status" value="1"/>
</dbReference>
<dbReference type="GO" id="GO:0003887">
    <property type="term" value="F:DNA-directed DNA polymerase activity"/>
    <property type="evidence" value="ECO:0007669"/>
    <property type="project" value="UniProtKB-KW"/>
</dbReference>
<dbReference type="InterPro" id="IPR043519">
    <property type="entry name" value="NT_sf"/>
</dbReference>
<comment type="catalytic activity">
    <reaction evidence="24">
        <text>2'-deoxyribonucleotide-(2'-deoxyribose 5'-phosphate)-2'-deoxyribonucleotide-DNA = a 3'-end 2'-deoxyribonucleotide-(2,3-dehydro-2,3-deoxyribose 5'-phosphate)-DNA + a 5'-end 5'-phospho-2'-deoxyribonucleoside-DNA + H(+)</text>
        <dbReference type="Rhea" id="RHEA:66592"/>
        <dbReference type="Rhea" id="RHEA-COMP:13180"/>
        <dbReference type="Rhea" id="RHEA-COMP:16897"/>
        <dbReference type="Rhea" id="RHEA-COMP:17067"/>
        <dbReference type="ChEBI" id="CHEBI:15378"/>
        <dbReference type="ChEBI" id="CHEBI:136412"/>
        <dbReference type="ChEBI" id="CHEBI:157695"/>
        <dbReference type="ChEBI" id="CHEBI:167181"/>
        <dbReference type="EC" id="4.2.99.18"/>
    </reaction>
</comment>
<evidence type="ECO:0000259" key="29">
    <source>
        <dbReference type="SMART" id="SM00278"/>
    </source>
</evidence>
<evidence type="ECO:0000256" key="22">
    <source>
        <dbReference type="ARBA" id="ARBA00035717"/>
    </source>
</evidence>
<dbReference type="InterPro" id="IPR002054">
    <property type="entry name" value="DNA-dir_DNA_pol_X"/>
</dbReference>
<dbReference type="InterPro" id="IPR013839">
    <property type="entry name" value="DNAligase_adenylation"/>
</dbReference>
<dbReference type="GO" id="GO:0140078">
    <property type="term" value="F:class I DNA-(apurinic or apyrimidinic site) endonuclease activity"/>
    <property type="evidence" value="ECO:0007669"/>
    <property type="project" value="UniProtKB-EC"/>
</dbReference>
<dbReference type="Gene3D" id="3.30.460.10">
    <property type="entry name" value="Beta Polymerase, domain 2"/>
    <property type="match status" value="1"/>
</dbReference>
<dbReference type="SUPFAM" id="SSF47781">
    <property type="entry name" value="RuvA domain 2-like"/>
    <property type="match status" value="1"/>
</dbReference>
<dbReference type="InterPro" id="IPR018944">
    <property type="entry name" value="DNA_pol_lambd_fingers_domain"/>
</dbReference>
<evidence type="ECO:0000256" key="26">
    <source>
        <dbReference type="ARBA" id="ARBA00045548"/>
    </source>
</evidence>
<dbReference type="EC" id="6.5.1.2" evidence="5"/>
<evidence type="ECO:0000256" key="8">
    <source>
        <dbReference type="ARBA" id="ARBA00022598"/>
    </source>
</evidence>
<dbReference type="SMART" id="SM00483">
    <property type="entry name" value="POLXc"/>
    <property type="match status" value="1"/>
</dbReference>
<evidence type="ECO:0000256" key="3">
    <source>
        <dbReference type="ARBA" id="ARBA00012417"/>
    </source>
</evidence>
<dbReference type="InterPro" id="IPR010994">
    <property type="entry name" value="RuvA_2-like"/>
</dbReference>
<dbReference type="Gene3D" id="1.10.150.20">
    <property type="entry name" value="5' to 3' exonuclease, C-terminal subdomain"/>
    <property type="match status" value="2"/>
</dbReference>
<evidence type="ECO:0000256" key="24">
    <source>
        <dbReference type="ARBA" id="ARBA00044632"/>
    </source>
</evidence>
<dbReference type="Pfam" id="PF14716">
    <property type="entry name" value="HHH_8"/>
    <property type="match status" value="1"/>
</dbReference>
<evidence type="ECO:0000256" key="20">
    <source>
        <dbReference type="ARBA" id="ARBA00023239"/>
    </source>
</evidence>
<keyword evidence="20" id="KW-0456">Lyase</keyword>
<evidence type="ECO:0000256" key="21">
    <source>
        <dbReference type="ARBA" id="ARBA00034005"/>
    </source>
</evidence>
<dbReference type="InterPro" id="IPR027421">
    <property type="entry name" value="DNA_pol_lamdba_lyase_dom_sf"/>
</dbReference>
<evidence type="ECO:0000256" key="19">
    <source>
        <dbReference type="ARBA" id="ARBA00023204"/>
    </source>
</evidence>
<dbReference type="Pfam" id="PF14792">
    <property type="entry name" value="DNA_pol_B_palm"/>
    <property type="match status" value="1"/>
</dbReference>
<dbReference type="GO" id="GO:0003677">
    <property type="term" value="F:DNA binding"/>
    <property type="evidence" value="ECO:0007669"/>
    <property type="project" value="InterPro"/>
</dbReference>
<evidence type="ECO:0000256" key="4">
    <source>
        <dbReference type="ARBA" id="ARBA00012720"/>
    </source>
</evidence>